<evidence type="ECO:0000256" key="2">
    <source>
        <dbReference type="SAM" id="SignalP"/>
    </source>
</evidence>
<dbReference type="EMBL" id="BSXW01000336">
    <property type="protein sequence ID" value="GMF19150.1"/>
    <property type="molecule type" value="Genomic_DNA"/>
</dbReference>
<organism evidence="3 4">
    <name type="scientific">Phytophthora lilii</name>
    <dbReference type="NCBI Taxonomy" id="2077276"/>
    <lineage>
        <taxon>Eukaryota</taxon>
        <taxon>Sar</taxon>
        <taxon>Stramenopiles</taxon>
        <taxon>Oomycota</taxon>
        <taxon>Peronosporomycetes</taxon>
        <taxon>Peronosporales</taxon>
        <taxon>Peronosporaceae</taxon>
        <taxon>Phytophthora</taxon>
    </lineage>
</organism>
<dbReference type="AlphaFoldDB" id="A0A9W6TT53"/>
<feature type="chain" id="PRO_5040767765" evidence="2">
    <location>
        <begin position="23"/>
        <end position="134"/>
    </location>
</feature>
<keyword evidence="2" id="KW-0732">Signal</keyword>
<evidence type="ECO:0000313" key="4">
    <source>
        <dbReference type="Proteomes" id="UP001165083"/>
    </source>
</evidence>
<feature type="region of interest" description="Disordered" evidence="1">
    <location>
        <begin position="101"/>
        <end position="134"/>
    </location>
</feature>
<evidence type="ECO:0000256" key="1">
    <source>
        <dbReference type="SAM" id="MobiDB-lite"/>
    </source>
</evidence>
<reference evidence="3" key="1">
    <citation type="submission" date="2023-04" db="EMBL/GenBank/DDBJ databases">
        <title>Phytophthora lilii NBRC 32176.</title>
        <authorList>
            <person name="Ichikawa N."/>
            <person name="Sato H."/>
            <person name="Tonouchi N."/>
        </authorList>
    </citation>
    <scope>NUCLEOTIDE SEQUENCE</scope>
    <source>
        <strain evidence="3">NBRC 32176</strain>
    </source>
</reference>
<keyword evidence="4" id="KW-1185">Reference proteome</keyword>
<protein>
    <submittedName>
        <fullName evidence="3">Unnamed protein product</fullName>
    </submittedName>
</protein>
<comment type="caution">
    <text evidence="3">The sequence shown here is derived from an EMBL/GenBank/DDBJ whole genome shotgun (WGS) entry which is preliminary data.</text>
</comment>
<gene>
    <name evidence="3" type="ORF">Plil01_000727300</name>
</gene>
<sequence length="134" mass="14707">MASTLTSKILFTCLSVVFQVAALTSSSSGSVNVEVSLSSVSNHQAQQPLLNAVDWFLTEQEITDSRGGVPRSDLAVYTTGNAVTTYTVTKEFYDAVYEDLTQHEGRQPRPAQRIRNSPCSAEAGHRPHRRHNGR</sequence>
<feature type="signal peptide" evidence="2">
    <location>
        <begin position="1"/>
        <end position="22"/>
    </location>
</feature>
<evidence type="ECO:0000313" key="3">
    <source>
        <dbReference type="EMBL" id="GMF19150.1"/>
    </source>
</evidence>
<dbReference type="Proteomes" id="UP001165083">
    <property type="component" value="Unassembled WGS sequence"/>
</dbReference>
<accession>A0A9W6TT53</accession>
<name>A0A9W6TT53_9STRA</name>
<proteinExistence type="predicted"/>